<evidence type="ECO:0000313" key="2">
    <source>
        <dbReference type="EMBL" id="WOO40423.1"/>
    </source>
</evidence>
<proteinExistence type="predicted"/>
<dbReference type="RefSeq" id="WP_317832590.1">
    <property type="nucleotide sequence ID" value="NZ_CP136920.1"/>
</dbReference>
<protein>
    <submittedName>
        <fullName evidence="4">Uncharacterized protein</fullName>
    </submittedName>
</protein>
<gene>
    <name evidence="1" type="ORF">RZN69_17280</name>
    <name evidence="2" type="ORF">RZN69_17525</name>
    <name evidence="3" type="ORF">RZN69_17770</name>
    <name evidence="4" type="ORF">RZN69_18015</name>
</gene>
<evidence type="ECO:0000313" key="3">
    <source>
        <dbReference type="EMBL" id="WOO40472.1"/>
    </source>
</evidence>
<evidence type="ECO:0000313" key="1">
    <source>
        <dbReference type="EMBL" id="WOO40374.1"/>
    </source>
</evidence>
<dbReference type="KEGG" id="puo:RZN69_17770"/>
<dbReference type="AlphaFoldDB" id="A0AAQ3L7J1"/>
<keyword evidence="5" id="KW-1185">Reference proteome</keyword>
<reference evidence="4 5" key="1">
    <citation type="submission" date="2023-10" db="EMBL/GenBank/DDBJ databases">
        <title>Rubellicoccus peritrichatus gen. nov., sp. nov., isolated from an algae of coral reef tank.</title>
        <authorList>
            <person name="Luo J."/>
        </authorList>
    </citation>
    <scope>NUCLEOTIDE SEQUENCE [LARGE SCALE GENOMIC DNA]</scope>
    <source>
        <strain evidence="4 5">CR14</strain>
    </source>
</reference>
<dbReference type="KEGG" id="puo:RZN69_17280"/>
<evidence type="ECO:0000313" key="4">
    <source>
        <dbReference type="EMBL" id="WOO40521.1"/>
    </source>
</evidence>
<dbReference type="Proteomes" id="UP001304300">
    <property type="component" value="Chromosome"/>
</dbReference>
<dbReference type="EMBL" id="CP136920">
    <property type="protein sequence ID" value="WOO40374.1"/>
    <property type="molecule type" value="Genomic_DNA"/>
</dbReference>
<dbReference type="KEGG" id="puo:RZN69_17525"/>
<sequence>MSVARQGKLTSGVKVCTQPPDITISDIGLVTLRETFKCNGNDLLRLIPTQGNRHSNYPNLVCKIVSPRFLPGGLGEWTAEFRGGQINGTGGGLPPPVYEVVGTMSTEPIRTSSNWSVIEQGVGVDGIITDDDGLFVGFNATSEAVQSAKLAGIESFLSPGVIFRKRYLSRTKPSGLTDLGSIDSPAGNEPAIGSRNWLKIEFTYTEEADVFAVSEGWMLSGKDGWNELVYRK</sequence>
<organism evidence="4 5">
    <name type="scientific">Rubellicoccus peritrichatus</name>
    <dbReference type="NCBI Taxonomy" id="3080537"/>
    <lineage>
        <taxon>Bacteria</taxon>
        <taxon>Pseudomonadati</taxon>
        <taxon>Verrucomicrobiota</taxon>
        <taxon>Opitutia</taxon>
        <taxon>Puniceicoccales</taxon>
        <taxon>Cerasicoccaceae</taxon>
        <taxon>Rubellicoccus</taxon>
    </lineage>
</organism>
<dbReference type="EMBL" id="CP136920">
    <property type="protein sequence ID" value="WOO40423.1"/>
    <property type="molecule type" value="Genomic_DNA"/>
</dbReference>
<evidence type="ECO:0000313" key="5">
    <source>
        <dbReference type="Proteomes" id="UP001304300"/>
    </source>
</evidence>
<name>A0AAQ3L7J1_9BACT</name>
<dbReference type="EMBL" id="CP136920">
    <property type="protein sequence ID" value="WOO40472.1"/>
    <property type="molecule type" value="Genomic_DNA"/>
</dbReference>
<accession>A0AAQ3L7J1</accession>
<dbReference type="EMBL" id="CP136920">
    <property type="protein sequence ID" value="WOO40521.1"/>
    <property type="molecule type" value="Genomic_DNA"/>
</dbReference>
<dbReference type="KEGG" id="puo:RZN69_18015"/>